<dbReference type="SUPFAM" id="SSF51735">
    <property type="entry name" value="NAD(P)-binding Rossmann-fold domains"/>
    <property type="match status" value="1"/>
</dbReference>
<evidence type="ECO:0000256" key="2">
    <source>
        <dbReference type="ARBA" id="ARBA00023002"/>
    </source>
</evidence>
<dbReference type="InterPro" id="IPR029753">
    <property type="entry name" value="D-isomer_DH_CS"/>
</dbReference>
<dbReference type="PROSITE" id="PS00671">
    <property type="entry name" value="D_2_HYDROXYACID_DH_3"/>
    <property type="match status" value="1"/>
</dbReference>
<accession>A0A0F9PCT1</accession>
<protein>
    <recommendedName>
        <fullName evidence="4">D-isomer specific 2-hydroxyacid dehydrogenase NAD-binding domain-containing protein</fullName>
    </recommendedName>
</protein>
<dbReference type="InterPro" id="IPR058205">
    <property type="entry name" value="D-LDH-like"/>
</dbReference>
<evidence type="ECO:0000259" key="4">
    <source>
        <dbReference type="Pfam" id="PF02826"/>
    </source>
</evidence>
<gene>
    <name evidence="5" type="ORF">LCGC14_1154310</name>
</gene>
<reference evidence="5" key="1">
    <citation type="journal article" date="2015" name="Nature">
        <title>Complex archaea that bridge the gap between prokaryotes and eukaryotes.</title>
        <authorList>
            <person name="Spang A."/>
            <person name="Saw J.H."/>
            <person name="Jorgensen S.L."/>
            <person name="Zaremba-Niedzwiedzka K."/>
            <person name="Martijn J."/>
            <person name="Lind A.E."/>
            <person name="van Eijk R."/>
            <person name="Schleper C."/>
            <person name="Guy L."/>
            <person name="Ettema T.J."/>
        </authorList>
    </citation>
    <scope>NUCLEOTIDE SEQUENCE</scope>
</reference>
<name>A0A0F9PCT1_9ZZZZ</name>
<organism evidence="5">
    <name type="scientific">marine sediment metagenome</name>
    <dbReference type="NCBI Taxonomy" id="412755"/>
    <lineage>
        <taxon>unclassified sequences</taxon>
        <taxon>metagenomes</taxon>
        <taxon>ecological metagenomes</taxon>
    </lineage>
</organism>
<evidence type="ECO:0000313" key="5">
    <source>
        <dbReference type="EMBL" id="KKM98800.1"/>
    </source>
</evidence>
<dbReference type="PANTHER" id="PTHR43026">
    <property type="entry name" value="2-HYDROXYACID DEHYDROGENASE HOMOLOG 1-RELATED"/>
    <property type="match status" value="1"/>
</dbReference>
<evidence type="ECO:0000256" key="3">
    <source>
        <dbReference type="ARBA" id="ARBA00023027"/>
    </source>
</evidence>
<evidence type="ECO:0000256" key="1">
    <source>
        <dbReference type="ARBA" id="ARBA00005854"/>
    </source>
</evidence>
<sequence length="109" mass="12273">MKKGVMLINTSRGAIIETQDVIDALKKGQIGYLGLDVYEEETSLFYQDLSSTIITDDVFARLTTFPNVLITSHQGFFTKEALSTISNTTFENIEKISKNEKCENELTKK</sequence>
<proteinExistence type="inferred from homology"/>
<dbReference type="Gene3D" id="3.40.50.720">
    <property type="entry name" value="NAD(P)-binding Rossmann-like Domain"/>
    <property type="match status" value="2"/>
</dbReference>
<keyword evidence="2" id="KW-0560">Oxidoreductase</keyword>
<feature type="domain" description="D-isomer specific 2-hydroxyacid dehydrogenase NAD-binding" evidence="4">
    <location>
        <begin position="1"/>
        <end position="75"/>
    </location>
</feature>
<dbReference type="InterPro" id="IPR036291">
    <property type="entry name" value="NAD(P)-bd_dom_sf"/>
</dbReference>
<dbReference type="Pfam" id="PF02826">
    <property type="entry name" value="2-Hacid_dh_C"/>
    <property type="match status" value="1"/>
</dbReference>
<dbReference type="AlphaFoldDB" id="A0A0F9PCT1"/>
<dbReference type="GO" id="GO:0016491">
    <property type="term" value="F:oxidoreductase activity"/>
    <property type="evidence" value="ECO:0007669"/>
    <property type="project" value="UniProtKB-KW"/>
</dbReference>
<comment type="similarity">
    <text evidence="1">Belongs to the D-isomer specific 2-hydroxyacid dehydrogenase family.</text>
</comment>
<dbReference type="EMBL" id="LAZR01005577">
    <property type="protein sequence ID" value="KKM98800.1"/>
    <property type="molecule type" value="Genomic_DNA"/>
</dbReference>
<dbReference type="InterPro" id="IPR006140">
    <property type="entry name" value="D-isomer_DH_NAD-bd"/>
</dbReference>
<keyword evidence="3" id="KW-0520">NAD</keyword>
<dbReference type="PANTHER" id="PTHR43026:SF1">
    <property type="entry name" value="2-HYDROXYACID DEHYDROGENASE HOMOLOG 1-RELATED"/>
    <property type="match status" value="1"/>
</dbReference>
<comment type="caution">
    <text evidence="5">The sequence shown here is derived from an EMBL/GenBank/DDBJ whole genome shotgun (WGS) entry which is preliminary data.</text>
</comment>
<dbReference type="GO" id="GO:0051287">
    <property type="term" value="F:NAD binding"/>
    <property type="evidence" value="ECO:0007669"/>
    <property type="project" value="InterPro"/>
</dbReference>